<protein>
    <submittedName>
        <fullName evidence="2">AAA_15 domain-containing protein</fullName>
    </submittedName>
</protein>
<dbReference type="WBParaSite" id="L893_g18062.t1">
    <property type="protein sequence ID" value="L893_g18062.t1"/>
    <property type="gene ID" value="L893_g18062"/>
</dbReference>
<accession>A0A1I7YN05</accession>
<sequence>MSLFICTFDEINSLKGSKFCCKRFQELENQLITKEEDHADTLLQVNTFLPRVRLGEYLFTAAPTADGGTDRSD</sequence>
<evidence type="ECO:0000313" key="2">
    <source>
        <dbReference type="WBParaSite" id="L893_g18062.t1"/>
    </source>
</evidence>
<reference evidence="2" key="1">
    <citation type="submission" date="2016-11" db="UniProtKB">
        <authorList>
            <consortium name="WormBaseParasite"/>
        </authorList>
    </citation>
    <scope>IDENTIFICATION</scope>
</reference>
<evidence type="ECO:0000313" key="1">
    <source>
        <dbReference type="Proteomes" id="UP000095287"/>
    </source>
</evidence>
<proteinExistence type="predicted"/>
<keyword evidence="1" id="KW-1185">Reference proteome</keyword>
<name>A0A1I7YN05_9BILA</name>
<organism evidence="1 2">
    <name type="scientific">Steinernema glaseri</name>
    <dbReference type="NCBI Taxonomy" id="37863"/>
    <lineage>
        <taxon>Eukaryota</taxon>
        <taxon>Metazoa</taxon>
        <taxon>Ecdysozoa</taxon>
        <taxon>Nematoda</taxon>
        <taxon>Chromadorea</taxon>
        <taxon>Rhabditida</taxon>
        <taxon>Tylenchina</taxon>
        <taxon>Panagrolaimomorpha</taxon>
        <taxon>Strongyloidoidea</taxon>
        <taxon>Steinernematidae</taxon>
        <taxon>Steinernema</taxon>
    </lineage>
</organism>
<dbReference type="AlphaFoldDB" id="A0A1I7YN05"/>
<dbReference type="Proteomes" id="UP000095287">
    <property type="component" value="Unplaced"/>
</dbReference>